<comment type="function">
    <text evidence="5">Reversible hydration of carbon dioxide.</text>
</comment>
<name>A0A9P6BAQ3_9AGAM</name>
<dbReference type="Proteomes" id="UP000886523">
    <property type="component" value="Unassembled WGS sequence"/>
</dbReference>
<evidence type="ECO:0000256" key="1">
    <source>
        <dbReference type="ARBA" id="ARBA00006217"/>
    </source>
</evidence>
<evidence type="ECO:0000313" key="7">
    <source>
        <dbReference type="Proteomes" id="UP000886523"/>
    </source>
</evidence>
<feature type="binding site" evidence="4">
    <location>
        <position position="118"/>
    </location>
    <ligand>
        <name>Zn(2+)</name>
        <dbReference type="ChEBI" id="CHEBI:29105"/>
    </ligand>
</feature>
<dbReference type="OrthoDB" id="10248475at2759"/>
<dbReference type="AlphaFoldDB" id="A0A9P6BAQ3"/>
<evidence type="ECO:0000256" key="2">
    <source>
        <dbReference type="ARBA" id="ARBA00022723"/>
    </source>
</evidence>
<keyword evidence="7" id="KW-1185">Reference proteome</keyword>
<dbReference type="InterPro" id="IPR001765">
    <property type="entry name" value="Carbonic_anhydrase"/>
</dbReference>
<protein>
    <recommendedName>
        <fullName evidence="5">Carbonic anhydrase</fullName>
        <ecNumber evidence="5">4.2.1.1</ecNumber>
    </recommendedName>
    <alternativeName>
        <fullName evidence="5">Carbonate dehydratase</fullName>
    </alternativeName>
</protein>
<feature type="binding site" evidence="4">
    <location>
        <position position="115"/>
    </location>
    <ligand>
        <name>Zn(2+)</name>
        <dbReference type="ChEBI" id="CHEBI:29105"/>
    </ligand>
</feature>
<keyword evidence="5" id="KW-0456">Lyase</keyword>
<accession>A0A9P6BAQ3</accession>
<dbReference type="EMBL" id="MU128911">
    <property type="protein sequence ID" value="KAF9520622.1"/>
    <property type="molecule type" value="Genomic_DNA"/>
</dbReference>
<evidence type="ECO:0000256" key="4">
    <source>
        <dbReference type="PIRSR" id="PIRSR601765-1"/>
    </source>
</evidence>
<feature type="binding site" evidence="4">
    <location>
        <position position="61"/>
    </location>
    <ligand>
        <name>Zn(2+)</name>
        <dbReference type="ChEBI" id="CHEBI:29105"/>
    </ligand>
</feature>
<organism evidence="6 7">
    <name type="scientific">Hydnum rufescens UP504</name>
    <dbReference type="NCBI Taxonomy" id="1448309"/>
    <lineage>
        <taxon>Eukaryota</taxon>
        <taxon>Fungi</taxon>
        <taxon>Dikarya</taxon>
        <taxon>Basidiomycota</taxon>
        <taxon>Agaricomycotina</taxon>
        <taxon>Agaricomycetes</taxon>
        <taxon>Cantharellales</taxon>
        <taxon>Hydnaceae</taxon>
        <taxon>Hydnum</taxon>
    </lineage>
</organism>
<evidence type="ECO:0000256" key="5">
    <source>
        <dbReference type="RuleBase" id="RU003956"/>
    </source>
</evidence>
<dbReference type="GO" id="GO:0008270">
    <property type="term" value="F:zinc ion binding"/>
    <property type="evidence" value="ECO:0007669"/>
    <property type="project" value="UniProtKB-UniRule"/>
</dbReference>
<reference evidence="6" key="1">
    <citation type="journal article" date="2020" name="Nat. Commun.">
        <title>Large-scale genome sequencing of mycorrhizal fungi provides insights into the early evolution of symbiotic traits.</title>
        <authorList>
            <person name="Miyauchi S."/>
            <person name="Kiss E."/>
            <person name="Kuo A."/>
            <person name="Drula E."/>
            <person name="Kohler A."/>
            <person name="Sanchez-Garcia M."/>
            <person name="Morin E."/>
            <person name="Andreopoulos B."/>
            <person name="Barry K.W."/>
            <person name="Bonito G."/>
            <person name="Buee M."/>
            <person name="Carver A."/>
            <person name="Chen C."/>
            <person name="Cichocki N."/>
            <person name="Clum A."/>
            <person name="Culley D."/>
            <person name="Crous P.W."/>
            <person name="Fauchery L."/>
            <person name="Girlanda M."/>
            <person name="Hayes R.D."/>
            <person name="Keri Z."/>
            <person name="LaButti K."/>
            <person name="Lipzen A."/>
            <person name="Lombard V."/>
            <person name="Magnuson J."/>
            <person name="Maillard F."/>
            <person name="Murat C."/>
            <person name="Nolan M."/>
            <person name="Ohm R.A."/>
            <person name="Pangilinan J."/>
            <person name="Pereira M.F."/>
            <person name="Perotto S."/>
            <person name="Peter M."/>
            <person name="Pfister S."/>
            <person name="Riley R."/>
            <person name="Sitrit Y."/>
            <person name="Stielow J.B."/>
            <person name="Szollosi G."/>
            <person name="Zifcakova L."/>
            <person name="Stursova M."/>
            <person name="Spatafora J.W."/>
            <person name="Tedersoo L."/>
            <person name="Vaario L.M."/>
            <person name="Yamada A."/>
            <person name="Yan M."/>
            <person name="Wang P."/>
            <person name="Xu J."/>
            <person name="Bruns T."/>
            <person name="Baldrian P."/>
            <person name="Vilgalys R."/>
            <person name="Dunand C."/>
            <person name="Henrissat B."/>
            <person name="Grigoriev I.V."/>
            <person name="Hibbett D."/>
            <person name="Nagy L.G."/>
            <person name="Martin F.M."/>
        </authorList>
    </citation>
    <scope>NUCLEOTIDE SEQUENCE</scope>
    <source>
        <strain evidence="6">UP504</strain>
    </source>
</reference>
<dbReference type="InterPro" id="IPR036874">
    <property type="entry name" value="Carbonic_anhydrase_sf"/>
</dbReference>
<comment type="catalytic activity">
    <reaction evidence="5">
        <text>hydrogencarbonate + H(+) = CO2 + H2O</text>
        <dbReference type="Rhea" id="RHEA:10748"/>
        <dbReference type="ChEBI" id="CHEBI:15377"/>
        <dbReference type="ChEBI" id="CHEBI:15378"/>
        <dbReference type="ChEBI" id="CHEBI:16526"/>
        <dbReference type="ChEBI" id="CHEBI:17544"/>
        <dbReference type="EC" id="4.2.1.1"/>
    </reaction>
</comment>
<keyword evidence="3 4" id="KW-0862">Zinc</keyword>
<sequence>MWRLKFRSPTLVHLFPSPGSIIRISSFNYSKVMSTADEPTEVKETSFPLDTAAREILVLSCMDPRILPSPARVLGLPAGAAFTVRNAGGRAAEAIRSIVVAQQLLTVKEIRVLHHTDCGLTKFRDDDLRAKLIADPPKPDVPITAAVQSLSFLAFDDLKQSVLDDVAFLKEHPLVLAKSKVSGWIYDVYTGETTRVI</sequence>
<comment type="caution">
    <text evidence="6">The sequence shown here is derived from an EMBL/GenBank/DDBJ whole genome shotgun (WGS) entry which is preliminary data.</text>
</comment>
<dbReference type="SMART" id="SM00947">
    <property type="entry name" value="Pro_CA"/>
    <property type="match status" value="1"/>
</dbReference>
<proteinExistence type="inferred from homology"/>
<dbReference type="Gene3D" id="3.40.1050.10">
    <property type="entry name" value="Carbonic anhydrase"/>
    <property type="match status" value="1"/>
</dbReference>
<feature type="binding site" evidence="4">
    <location>
        <position position="63"/>
    </location>
    <ligand>
        <name>Zn(2+)</name>
        <dbReference type="ChEBI" id="CHEBI:29105"/>
    </ligand>
</feature>
<dbReference type="GO" id="GO:0004089">
    <property type="term" value="F:carbonate dehydratase activity"/>
    <property type="evidence" value="ECO:0007669"/>
    <property type="project" value="UniProtKB-UniRule"/>
</dbReference>
<dbReference type="PANTHER" id="PTHR43175:SF3">
    <property type="entry name" value="CARBON DISULFIDE HYDROLASE"/>
    <property type="match status" value="1"/>
</dbReference>
<gene>
    <name evidence="6" type="ORF">BS47DRAFT_1335807</name>
</gene>
<keyword evidence="2 4" id="KW-0479">Metal-binding</keyword>
<comment type="cofactor">
    <cofactor evidence="4">
        <name>Zn(2+)</name>
        <dbReference type="ChEBI" id="CHEBI:29105"/>
    </cofactor>
    <text evidence="4">Binds 1 zinc ion per subunit.</text>
</comment>
<comment type="similarity">
    <text evidence="1 5">Belongs to the beta-class carbonic anhydrase family.</text>
</comment>
<dbReference type="SUPFAM" id="SSF53056">
    <property type="entry name" value="beta-carbonic anhydrase, cab"/>
    <property type="match status" value="1"/>
</dbReference>
<dbReference type="Pfam" id="PF00484">
    <property type="entry name" value="Pro_CA"/>
    <property type="match status" value="1"/>
</dbReference>
<evidence type="ECO:0000256" key="3">
    <source>
        <dbReference type="ARBA" id="ARBA00022833"/>
    </source>
</evidence>
<dbReference type="EC" id="4.2.1.1" evidence="5"/>
<dbReference type="PANTHER" id="PTHR43175">
    <property type="entry name" value="CARBONIC ANHYDRASE"/>
    <property type="match status" value="1"/>
</dbReference>
<evidence type="ECO:0000313" key="6">
    <source>
        <dbReference type="EMBL" id="KAF9520622.1"/>
    </source>
</evidence>
<dbReference type="CDD" id="cd03379">
    <property type="entry name" value="beta_CA_cladeD"/>
    <property type="match status" value="1"/>
</dbReference>